<protein>
    <submittedName>
        <fullName evidence="1">Uncharacterized protein</fullName>
    </submittedName>
</protein>
<organism evidence="1">
    <name type="scientific">marine metagenome</name>
    <dbReference type="NCBI Taxonomy" id="408172"/>
    <lineage>
        <taxon>unclassified sequences</taxon>
        <taxon>metagenomes</taxon>
        <taxon>ecological metagenomes</taxon>
    </lineage>
</organism>
<gene>
    <name evidence="1" type="ORF">METZ01_LOCUS501517</name>
</gene>
<reference evidence="1" key="1">
    <citation type="submission" date="2018-05" db="EMBL/GenBank/DDBJ databases">
        <authorList>
            <person name="Lanie J.A."/>
            <person name="Ng W.-L."/>
            <person name="Kazmierczak K.M."/>
            <person name="Andrzejewski T.M."/>
            <person name="Davidsen T.M."/>
            <person name="Wayne K.J."/>
            <person name="Tettelin H."/>
            <person name="Glass J.I."/>
            <person name="Rusch D."/>
            <person name="Podicherti R."/>
            <person name="Tsui H.-C.T."/>
            <person name="Winkler M.E."/>
        </authorList>
    </citation>
    <scope>NUCLEOTIDE SEQUENCE</scope>
</reference>
<dbReference type="AlphaFoldDB" id="A0A383DWN5"/>
<feature type="non-terminal residue" evidence="1">
    <location>
        <position position="104"/>
    </location>
</feature>
<accession>A0A383DWN5</accession>
<sequence length="104" mass="11273">MVLLGDLFWIHGVKGHPGKDNPPFNTDKAKSHTGLKAEDCVNHVDSSGVLIHGLSSDGFSSRQPNLVRVSLKFAESHSNYHPCSPSRPAILVACRGNMHAHHVT</sequence>
<dbReference type="EMBL" id="UINC01220656">
    <property type="protein sequence ID" value="SVE48663.1"/>
    <property type="molecule type" value="Genomic_DNA"/>
</dbReference>
<name>A0A383DWN5_9ZZZZ</name>
<proteinExistence type="predicted"/>
<evidence type="ECO:0000313" key="1">
    <source>
        <dbReference type="EMBL" id="SVE48663.1"/>
    </source>
</evidence>